<dbReference type="OrthoDB" id="9763985at2"/>
<dbReference type="InterPro" id="IPR037165">
    <property type="entry name" value="AldOxase/xan_DH_Mopterin-bd_sf"/>
</dbReference>
<dbReference type="Pfam" id="PF02738">
    <property type="entry name" value="MoCoBD_1"/>
    <property type="match status" value="1"/>
</dbReference>
<dbReference type="Gene3D" id="3.30.365.10">
    <property type="entry name" value="Aldehyde oxidase/xanthine dehydrogenase, molybdopterin binding domain"/>
    <property type="match status" value="4"/>
</dbReference>
<dbReference type="InterPro" id="IPR046867">
    <property type="entry name" value="AldOxase/xan_DH_MoCoBD2"/>
</dbReference>
<dbReference type="EMBL" id="RCTF01000003">
    <property type="protein sequence ID" value="RLP80436.1"/>
    <property type="molecule type" value="Genomic_DNA"/>
</dbReference>
<dbReference type="InterPro" id="IPR000674">
    <property type="entry name" value="Ald_Oxase/Xan_DH_a/b"/>
</dbReference>
<dbReference type="Pfam" id="PF20256">
    <property type="entry name" value="MoCoBD_2"/>
    <property type="match status" value="1"/>
</dbReference>
<dbReference type="InterPro" id="IPR036856">
    <property type="entry name" value="Ald_Oxase/Xan_DH_a/b_sf"/>
</dbReference>
<keyword evidence="5" id="KW-1185">Reference proteome</keyword>
<evidence type="ECO:0000259" key="3">
    <source>
        <dbReference type="SMART" id="SM01008"/>
    </source>
</evidence>
<protein>
    <submittedName>
        <fullName evidence="4">Xanthine dehydrogenase family protein molybdopterin-binding subunit</fullName>
    </submittedName>
</protein>
<evidence type="ECO:0000256" key="1">
    <source>
        <dbReference type="ARBA" id="ARBA00022505"/>
    </source>
</evidence>
<name>A0A3L7AIW2_9HYPH</name>
<evidence type="ECO:0000313" key="5">
    <source>
        <dbReference type="Proteomes" id="UP000269692"/>
    </source>
</evidence>
<keyword evidence="2" id="KW-0560">Oxidoreductase</keyword>
<dbReference type="InterPro" id="IPR016208">
    <property type="entry name" value="Ald_Oxase/xanthine_DH-like"/>
</dbReference>
<proteinExistence type="predicted"/>
<dbReference type="Gene3D" id="3.90.1170.50">
    <property type="entry name" value="Aldehyde oxidase/xanthine dehydrogenase, a/b hammerhead"/>
    <property type="match status" value="1"/>
</dbReference>
<accession>A0A3L7AIW2</accession>
<dbReference type="SUPFAM" id="SSF56003">
    <property type="entry name" value="Molybdenum cofactor-binding domain"/>
    <property type="match status" value="1"/>
</dbReference>
<feature type="domain" description="Aldehyde oxidase/xanthine dehydrogenase a/b hammerhead" evidence="3">
    <location>
        <begin position="25"/>
        <end position="136"/>
    </location>
</feature>
<dbReference type="Pfam" id="PF01315">
    <property type="entry name" value="Ald_Xan_dh_C"/>
    <property type="match status" value="1"/>
</dbReference>
<dbReference type="PANTHER" id="PTHR11908">
    <property type="entry name" value="XANTHINE DEHYDROGENASE"/>
    <property type="match status" value="1"/>
</dbReference>
<dbReference type="GO" id="GO:0016491">
    <property type="term" value="F:oxidoreductase activity"/>
    <property type="evidence" value="ECO:0007669"/>
    <property type="project" value="UniProtKB-KW"/>
</dbReference>
<gene>
    <name evidence="4" type="ORF">D9R14_05080</name>
</gene>
<evidence type="ECO:0000256" key="2">
    <source>
        <dbReference type="ARBA" id="ARBA00023002"/>
    </source>
</evidence>
<dbReference type="SMART" id="SM01008">
    <property type="entry name" value="Ald_Xan_dh_C"/>
    <property type="match status" value="1"/>
</dbReference>
<dbReference type="SUPFAM" id="SSF54665">
    <property type="entry name" value="CO dehydrogenase molybdoprotein N-domain-like"/>
    <property type="match status" value="1"/>
</dbReference>
<sequence>MSAEAARFRFVSANRRVREDRRFVAGHGRYVADIALEGMLHVAILGAQHPAARILSIDPSAALAMPGVHYVLTGEELAGATDQLMNGLDTPNVRRFPLALGQTRYAGEWVAAVVADTRALAEDACEKVKVSYERLPYLTQAEEALDPSSPPVHPAHGSNVLLDKQFVWGEVDRHFAESPRQLSFRVTWGRNSTVPIETFGVVASWDPWSEMLDVWASIQMPKYPDQIARALRIPANNVRVHHDVDVGGSYGVKRGIKHTVLAAHLARRLGRPVRLLEDRLENMRGGDAHGPERIFDVDVAFDDAGIVRSMKMRALDNAGAYAGRAPFQLGKPIGAIVGPYKIESVAYRAQSVTTNKAVQEAVRGFGQSPTNYAIETALDKVGLACGLDRIEVRRRNFIRKEEFPYLIPSGTRYDSGDYHTVVDKVLAHVDYPALVAERDRLRAEGMLAGIGIAACLEPSGGNSAFEPLLNEKNETTTWMESVRINVDGTGCVAVTIHTTSSGQGHETLAATVVAEVLEIDPDLIRIVRPDSLACLPSNTPVGSRMAIMMGGACFHAAQKLKAKLLRIGAHRLGLAPEAARYQGGSVGAVSGGQALDWAALVNIAHRNFHLLPPDTEPGLESTHVMQVPTGTSLPKDGRVQMYPCHSFEFHLVLVALDPVLGKPEIRRYVIGHDCGTVINPHIVKGMTLGGIAHGLGAALLEEFVYDEEGQMLTQSFMDYLLPSSHEMPKVEIVHHCTPSPFTVFGQKGSGESGYLGAPAAISGALNDAVAEFGISFDKLPIRISAISDAVAAARVRSSEETTS</sequence>
<reference evidence="4 5" key="1">
    <citation type="submission" date="2018-10" db="EMBL/GenBank/DDBJ databases">
        <title>Xanthobacter tagetidis genome sequencing and assembly.</title>
        <authorList>
            <person name="Maclea K.S."/>
            <person name="Goen A.E."/>
            <person name="Fatima S.A."/>
        </authorList>
    </citation>
    <scope>NUCLEOTIDE SEQUENCE [LARGE SCALE GENOMIC DNA]</scope>
    <source>
        <strain evidence="4 5">ATCC 700314</strain>
    </source>
</reference>
<comment type="caution">
    <text evidence="4">The sequence shown here is derived from an EMBL/GenBank/DDBJ whole genome shotgun (WGS) entry which is preliminary data.</text>
</comment>
<organism evidence="4 5">
    <name type="scientific">Xanthobacter tagetidis</name>
    <dbReference type="NCBI Taxonomy" id="60216"/>
    <lineage>
        <taxon>Bacteria</taxon>
        <taxon>Pseudomonadati</taxon>
        <taxon>Pseudomonadota</taxon>
        <taxon>Alphaproteobacteria</taxon>
        <taxon>Hyphomicrobiales</taxon>
        <taxon>Xanthobacteraceae</taxon>
        <taxon>Xanthobacter</taxon>
    </lineage>
</organism>
<evidence type="ECO:0000313" key="4">
    <source>
        <dbReference type="EMBL" id="RLP80436.1"/>
    </source>
</evidence>
<dbReference type="GO" id="GO:0005506">
    <property type="term" value="F:iron ion binding"/>
    <property type="evidence" value="ECO:0007669"/>
    <property type="project" value="InterPro"/>
</dbReference>
<dbReference type="InterPro" id="IPR008274">
    <property type="entry name" value="AldOxase/xan_DH_MoCoBD1"/>
</dbReference>
<dbReference type="AlphaFoldDB" id="A0A3L7AIW2"/>
<dbReference type="RefSeq" id="WP_121622230.1">
    <property type="nucleotide sequence ID" value="NZ_JACIIW010000006.1"/>
</dbReference>
<keyword evidence="1" id="KW-0500">Molybdenum</keyword>
<dbReference type="Proteomes" id="UP000269692">
    <property type="component" value="Unassembled WGS sequence"/>
</dbReference>
<dbReference type="PANTHER" id="PTHR11908:SF132">
    <property type="entry name" value="ALDEHYDE OXIDASE 1-RELATED"/>
    <property type="match status" value="1"/>
</dbReference>